<keyword evidence="10" id="KW-1015">Disulfide bond</keyword>
<dbReference type="Proteomes" id="UP000275394">
    <property type="component" value="Unassembled WGS sequence"/>
</dbReference>
<comment type="subcellular location">
    <subcellularLocation>
        <location evidence="1">Membrane</location>
        <topology evidence="1">Multi-pass membrane protein</topology>
    </subcellularLocation>
</comment>
<dbReference type="RefSeq" id="WP_123713539.1">
    <property type="nucleotide sequence ID" value="NZ_RKHR01000006.1"/>
</dbReference>
<dbReference type="PANTHER" id="PTHR35457:SF1">
    <property type="entry name" value="HEME A SYNTHASE"/>
    <property type="match status" value="1"/>
</dbReference>
<feature type="transmembrane region" description="Helical" evidence="12">
    <location>
        <begin position="178"/>
        <end position="198"/>
    </location>
</feature>
<keyword evidence="5 12" id="KW-1133">Transmembrane helix</keyword>
<gene>
    <name evidence="13" type="ORF">EDC56_3214</name>
</gene>
<evidence type="ECO:0000256" key="5">
    <source>
        <dbReference type="ARBA" id="ARBA00022989"/>
    </source>
</evidence>
<evidence type="ECO:0000256" key="6">
    <source>
        <dbReference type="ARBA" id="ARBA00023002"/>
    </source>
</evidence>
<dbReference type="PANTHER" id="PTHR35457">
    <property type="entry name" value="HEME A SYNTHASE"/>
    <property type="match status" value="1"/>
</dbReference>
<feature type="transmembrane region" description="Helical" evidence="12">
    <location>
        <begin position="81"/>
        <end position="100"/>
    </location>
</feature>
<dbReference type="GO" id="GO:0046872">
    <property type="term" value="F:metal ion binding"/>
    <property type="evidence" value="ECO:0007669"/>
    <property type="project" value="UniProtKB-KW"/>
</dbReference>
<feature type="transmembrane region" description="Helical" evidence="12">
    <location>
        <begin position="7"/>
        <end position="27"/>
    </location>
</feature>
<feature type="transmembrane region" description="Helical" evidence="12">
    <location>
        <begin position="112"/>
        <end position="132"/>
    </location>
</feature>
<name>A0A3N2DHV5_9GAMM</name>
<dbReference type="InterPro" id="IPR003780">
    <property type="entry name" value="COX15/CtaA_fam"/>
</dbReference>
<dbReference type="Pfam" id="PF02628">
    <property type="entry name" value="COX15-CtaA"/>
    <property type="match status" value="1"/>
</dbReference>
<organism evidence="13 14">
    <name type="scientific">Sinobacterium caligoides</name>
    <dbReference type="NCBI Taxonomy" id="933926"/>
    <lineage>
        <taxon>Bacteria</taxon>
        <taxon>Pseudomonadati</taxon>
        <taxon>Pseudomonadota</taxon>
        <taxon>Gammaproteobacteria</taxon>
        <taxon>Cellvibrionales</taxon>
        <taxon>Spongiibacteraceae</taxon>
        <taxon>Sinobacterium</taxon>
    </lineage>
</organism>
<accession>A0A3N2DHV5</accession>
<protein>
    <submittedName>
        <fullName evidence="13">Cytochrome c oxidase assembly protein subunit 15</fullName>
    </submittedName>
</protein>
<evidence type="ECO:0000256" key="4">
    <source>
        <dbReference type="ARBA" id="ARBA00022723"/>
    </source>
</evidence>
<comment type="pathway">
    <text evidence="11">Porphyrin-containing compound metabolism.</text>
</comment>
<evidence type="ECO:0000256" key="3">
    <source>
        <dbReference type="ARBA" id="ARBA00022692"/>
    </source>
</evidence>
<evidence type="ECO:0000256" key="11">
    <source>
        <dbReference type="ARBA" id="ARBA00023444"/>
    </source>
</evidence>
<dbReference type="InterPro" id="IPR050450">
    <property type="entry name" value="COX15/CtaA_HemeA_synthase"/>
</dbReference>
<dbReference type="EMBL" id="RKHR01000006">
    <property type="protein sequence ID" value="ROR98974.1"/>
    <property type="molecule type" value="Genomic_DNA"/>
</dbReference>
<evidence type="ECO:0000313" key="13">
    <source>
        <dbReference type="EMBL" id="ROR98974.1"/>
    </source>
</evidence>
<sequence>MKKENKINAIVAFACFLTLMVIMLGAFTRLVDAGLGCPDWPGCYGHFSWPSSERDIAAANAAYPEMPVEAGKPWPEMVHRYFASSLGIVVILILLAITTAKDRRMQRLVKHARLLFAVVVIQGVFGMWTVTLKLWPQVVTLHLLGGFITLATLWLLLLRLRARPWRVSKETIGRYKPLRLLAALALLVVFMQIVLGGWTTSNYAAVACPDLPTCQGRWLPTLDFQQGFNLTQSVGPNYLGGVMDNDARVTIHFMHRIGAVLTSIVVIMLSIRLFLTSTVYGRRFGVLLLLLLFTQLLLGLANVYFQFPVSVAVLHNLVAALLLVAMVGLNYQLQKVREGGLA</sequence>
<keyword evidence="4" id="KW-0479">Metal-binding</keyword>
<keyword evidence="3 12" id="KW-0812">Transmembrane</keyword>
<feature type="transmembrane region" description="Helical" evidence="12">
    <location>
        <begin position="287"/>
        <end position="307"/>
    </location>
</feature>
<evidence type="ECO:0000313" key="14">
    <source>
        <dbReference type="Proteomes" id="UP000275394"/>
    </source>
</evidence>
<dbReference type="GO" id="GO:0006784">
    <property type="term" value="P:heme A biosynthetic process"/>
    <property type="evidence" value="ECO:0007669"/>
    <property type="project" value="InterPro"/>
</dbReference>
<evidence type="ECO:0000256" key="9">
    <source>
        <dbReference type="ARBA" id="ARBA00023136"/>
    </source>
</evidence>
<feature type="transmembrane region" description="Helical" evidence="12">
    <location>
        <begin position="253"/>
        <end position="275"/>
    </location>
</feature>
<keyword evidence="7" id="KW-0408">Iron</keyword>
<feature type="transmembrane region" description="Helical" evidence="12">
    <location>
        <begin position="313"/>
        <end position="331"/>
    </location>
</feature>
<comment type="caution">
    <text evidence="13">The sequence shown here is derived from an EMBL/GenBank/DDBJ whole genome shotgun (WGS) entry which is preliminary data.</text>
</comment>
<evidence type="ECO:0000256" key="1">
    <source>
        <dbReference type="ARBA" id="ARBA00004141"/>
    </source>
</evidence>
<dbReference type="GO" id="GO:0016491">
    <property type="term" value="F:oxidoreductase activity"/>
    <property type="evidence" value="ECO:0007669"/>
    <property type="project" value="UniProtKB-KW"/>
</dbReference>
<evidence type="ECO:0000256" key="8">
    <source>
        <dbReference type="ARBA" id="ARBA00023133"/>
    </source>
</evidence>
<proteinExistence type="predicted"/>
<keyword evidence="8" id="KW-0350">Heme biosynthesis</keyword>
<keyword evidence="2" id="KW-1003">Cell membrane</keyword>
<feature type="transmembrane region" description="Helical" evidence="12">
    <location>
        <begin position="138"/>
        <end position="157"/>
    </location>
</feature>
<evidence type="ECO:0000256" key="2">
    <source>
        <dbReference type="ARBA" id="ARBA00022475"/>
    </source>
</evidence>
<evidence type="ECO:0000256" key="12">
    <source>
        <dbReference type="SAM" id="Phobius"/>
    </source>
</evidence>
<dbReference type="AlphaFoldDB" id="A0A3N2DHV5"/>
<keyword evidence="14" id="KW-1185">Reference proteome</keyword>
<keyword evidence="9 12" id="KW-0472">Membrane</keyword>
<evidence type="ECO:0000256" key="10">
    <source>
        <dbReference type="ARBA" id="ARBA00023157"/>
    </source>
</evidence>
<keyword evidence="6" id="KW-0560">Oxidoreductase</keyword>
<reference evidence="13 14" key="1">
    <citation type="submission" date="2018-11" db="EMBL/GenBank/DDBJ databases">
        <title>Genomic Encyclopedia of Type Strains, Phase IV (KMG-IV): sequencing the most valuable type-strain genomes for metagenomic binning, comparative biology and taxonomic classification.</title>
        <authorList>
            <person name="Goeker M."/>
        </authorList>
    </citation>
    <scope>NUCLEOTIDE SEQUENCE [LARGE SCALE GENOMIC DNA]</scope>
    <source>
        <strain evidence="13 14">DSM 100316</strain>
    </source>
</reference>
<evidence type="ECO:0000256" key="7">
    <source>
        <dbReference type="ARBA" id="ARBA00023004"/>
    </source>
</evidence>
<dbReference type="GO" id="GO:0016020">
    <property type="term" value="C:membrane"/>
    <property type="evidence" value="ECO:0007669"/>
    <property type="project" value="UniProtKB-SubCell"/>
</dbReference>
<dbReference type="OrthoDB" id="1447144at2"/>